<protein>
    <submittedName>
        <fullName evidence="7">Xylulose kinase</fullName>
        <ecNumber evidence="7">2.7.1.17</ecNumber>
    </submittedName>
</protein>
<feature type="domain" description="Carbohydrate kinase FGGY N-terminal" evidence="5">
    <location>
        <begin position="4"/>
        <end position="237"/>
    </location>
</feature>
<evidence type="ECO:0000256" key="2">
    <source>
        <dbReference type="ARBA" id="ARBA00022629"/>
    </source>
</evidence>
<keyword evidence="8" id="KW-1185">Reference proteome</keyword>
<dbReference type="InterPro" id="IPR000577">
    <property type="entry name" value="Carb_kinase_FGGY"/>
</dbReference>
<dbReference type="Pfam" id="PF02782">
    <property type="entry name" value="FGGY_C"/>
    <property type="match status" value="1"/>
</dbReference>
<dbReference type="InterPro" id="IPR043129">
    <property type="entry name" value="ATPase_NBD"/>
</dbReference>
<dbReference type="EC" id="2.7.1.17" evidence="7"/>
<dbReference type="GO" id="GO:0004856">
    <property type="term" value="F:D-xylulokinase activity"/>
    <property type="evidence" value="ECO:0007669"/>
    <property type="project" value="UniProtKB-EC"/>
</dbReference>
<proteinExistence type="inferred from homology"/>
<evidence type="ECO:0000313" key="8">
    <source>
        <dbReference type="Proteomes" id="UP000242367"/>
    </source>
</evidence>
<dbReference type="GO" id="GO:0042732">
    <property type="term" value="P:D-xylose metabolic process"/>
    <property type="evidence" value="ECO:0007669"/>
    <property type="project" value="UniProtKB-KW"/>
</dbReference>
<evidence type="ECO:0000256" key="3">
    <source>
        <dbReference type="ARBA" id="ARBA00022679"/>
    </source>
</evidence>
<accession>A0A2P4UGP4</accession>
<evidence type="ECO:0000259" key="6">
    <source>
        <dbReference type="Pfam" id="PF02782"/>
    </source>
</evidence>
<reference evidence="7 8" key="1">
    <citation type="journal article" date="2017" name="Chemistry">
        <title>Isolation, Biosynthesis and Chemical Modifications of Rubterolones A-F: Rare Tropolone Alkaloids from Actinomadura sp. 5-2.</title>
        <authorList>
            <person name="Guo H."/>
            <person name="Benndorf R."/>
            <person name="Leichnitz D."/>
            <person name="Klassen J.L."/>
            <person name="Vollmers J."/>
            <person name="Gorls H."/>
            <person name="Steinacker M."/>
            <person name="Weigel C."/>
            <person name="Dahse H.M."/>
            <person name="Kaster A.K."/>
            <person name="de Beer Z.W."/>
            <person name="Poulsen M."/>
            <person name="Beemelmanns C."/>
        </authorList>
    </citation>
    <scope>NUCLEOTIDE SEQUENCE [LARGE SCALE GENOMIC DNA]</scope>
    <source>
        <strain evidence="7 8">5-2</strain>
    </source>
</reference>
<dbReference type="AlphaFoldDB" id="A0A2P4UGP4"/>
<dbReference type="PIRSF" id="PIRSF000538">
    <property type="entry name" value="GlpK"/>
    <property type="match status" value="1"/>
</dbReference>
<evidence type="ECO:0000313" key="7">
    <source>
        <dbReference type="EMBL" id="POM24244.1"/>
    </source>
</evidence>
<dbReference type="InterPro" id="IPR018485">
    <property type="entry name" value="FGGY_C"/>
</dbReference>
<dbReference type="PANTHER" id="PTHR43095:SF5">
    <property type="entry name" value="XYLULOSE KINASE"/>
    <property type="match status" value="1"/>
</dbReference>
<keyword evidence="4 7" id="KW-0418">Kinase</keyword>
<comment type="caution">
    <text evidence="7">The sequence shown here is derived from an EMBL/GenBank/DDBJ whole genome shotgun (WGS) entry which is preliminary data.</text>
</comment>
<keyword evidence="2" id="KW-0859">Xylose metabolism</keyword>
<dbReference type="EMBL" id="MTBP01000002">
    <property type="protein sequence ID" value="POM24244.1"/>
    <property type="molecule type" value="Genomic_DNA"/>
</dbReference>
<keyword evidence="3 7" id="KW-0808">Transferase</keyword>
<evidence type="ECO:0000256" key="1">
    <source>
        <dbReference type="ARBA" id="ARBA00009156"/>
    </source>
</evidence>
<dbReference type="InterPro" id="IPR018484">
    <property type="entry name" value="FGGY_N"/>
</dbReference>
<dbReference type="PANTHER" id="PTHR43095">
    <property type="entry name" value="SUGAR KINASE"/>
    <property type="match status" value="1"/>
</dbReference>
<organism evidence="7 8">
    <name type="scientific">Actinomadura rubteroloni</name>
    <dbReference type="NCBI Taxonomy" id="1926885"/>
    <lineage>
        <taxon>Bacteria</taxon>
        <taxon>Bacillati</taxon>
        <taxon>Actinomycetota</taxon>
        <taxon>Actinomycetes</taxon>
        <taxon>Streptosporangiales</taxon>
        <taxon>Thermomonosporaceae</taxon>
        <taxon>Actinomadura</taxon>
    </lineage>
</organism>
<dbReference type="Pfam" id="PF00370">
    <property type="entry name" value="FGGY_N"/>
    <property type="match status" value="1"/>
</dbReference>
<comment type="similarity">
    <text evidence="1">Belongs to the FGGY kinase family.</text>
</comment>
<dbReference type="SUPFAM" id="SSF53067">
    <property type="entry name" value="Actin-like ATPase domain"/>
    <property type="match status" value="2"/>
</dbReference>
<sequence length="483" mass="49573">MDVFLGVDVGTQGVRAVAVTASGALAGHGARPLSGVRDGPRHEQDPAAWWTAAAEACRLALRSVPAGSVRAVAVDGTSGTILLTDRHGRPLTPALMYDDTRATAYVGRVNDVGRAVWDALGYRRMHAAWALPKLLWLLDRHPSGVAAHPADVVNRGLVGHAVPSDVNGALKTGAHTRDVRWPHEVLDALGVPAQALPELVRPGTVIGAVGAAGSLDTGLPVGVPVVAGTTDGCAALLASGRVGAGSWNSALGTTLVLKGVAAAPVQDPSGVVYSHRGPDGGWLPGGASGAGGGVLARDFPGRDLAALDRRAARHEPARALAYPLASAGERFPFAAPSARGFVLGDVGPDDRYASLLQGVGYIERLCLDYLDLLGAPVDGDLTFTGGATASAYWCSLRASILGRPVTLPERPEPALGAAVLAAWALSPGRRLADVAAAMVRVRATIDPHAPGRFDAAYLRLVDELSARGWLPAALAAHARSRAG</sequence>
<name>A0A2P4UGP4_9ACTN</name>
<feature type="domain" description="Carbohydrate kinase FGGY C-terminal" evidence="6">
    <location>
        <begin position="251"/>
        <end position="425"/>
    </location>
</feature>
<gene>
    <name evidence="7" type="primary">xylB_3</name>
    <name evidence="7" type="ORF">BTM25_28720</name>
</gene>
<keyword evidence="2" id="KW-0119">Carbohydrate metabolism</keyword>
<evidence type="ECO:0000256" key="4">
    <source>
        <dbReference type="ARBA" id="ARBA00022777"/>
    </source>
</evidence>
<dbReference type="InterPro" id="IPR050406">
    <property type="entry name" value="FGGY_Carb_Kinase"/>
</dbReference>
<dbReference type="CDD" id="cd07783">
    <property type="entry name" value="ASKHA_NBD_FGGY_SePSK_AtXK1-like"/>
    <property type="match status" value="1"/>
</dbReference>
<dbReference type="Proteomes" id="UP000242367">
    <property type="component" value="Unassembled WGS sequence"/>
</dbReference>
<dbReference type="RefSeq" id="WP_103563393.1">
    <property type="nucleotide sequence ID" value="NZ_MTBP01000002.1"/>
</dbReference>
<dbReference type="Gene3D" id="3.30.420.40">
    <property type="match status" value="2"/>
</dbReference>
<evidence type="ECO:0000259" key="5">
    <source>
        <dbReference type="Pfam" id="PF00370"/>
    </source>
</evidence>